<dbReference type="AlphaFoldDB" id="A0A318SMT6"/>
<proteinExistence type="predicted"/>
<dbReference type="Proteomes" id="UP000248326">
    <property type="component" value="Unassembled WGS sequence"/>
</dbReference>
<organism evidence="2 3">
    <name type="scientific">Deinococcus yavapaiensis KR-236</name>
    <dbReference type="NCBI Taxonomy" id="694435"/>
    <lineage>
        <taxon>Bacteria</taxon>
        <taxon>Thermotogati</taxon>
        <taxon>Deinococcota</taxon>
        <taxon>Deinococci</taxon>
        <taxon>Deinococcales</taxon>
        <taxon>Deinococcaceae</taxon>
        <taxon>Deinococcus</taxon>
    </lineage>
</organism>
<comment type="caution">
    <text evidence="2">The sequence shown here is derived from an EMBL/GenBank/DDBJ whole genome shotgun (WGS) entry which is preliminary data.</text>
</comment>
<reference evidence="2 3" key="1">
    <citation type="submission" date="2018-06" db="EMBL/GenBank/DDBJ databases">
        <title>Genomic Encyclopedia of Type Strains, Phase IV (KMG-IV): sequencing the most valuable type-strain genomes for metagenomic binning, comparative biology and taxonomic classification.</title>
        <authorList>
            <person name="Goeker M."/>
        </authorList>
    </citation>
    <scope>NUCLEOTIDE SEQUENCE [LARGE SCALE GENOMIC DNA]</scope>
    <source>
        <strain evidence="2 3">DSM 18048</strain>
    </source>
</reference>
<keyword evidence="3" id="KW-1185">Reference proteome</keyword>
<dbReference type="InterPro" id="IPR029058">
    <property type="entry name" value="AB_hydrolase_fold"/>
</dbReference>
<evidence type="ECO:0000256" key="1">
    <source>
        <dbReference type="SAM" id="SignalP"/>
    </source>
</evidence>
<protein>
    <recommendedName>
        <fullName evidence="4">Alpha/beta hydrolase family protein</fullName>
    </recommendedName>
</protein>
<keyword evidence="1" id="KW-0732">Signal</keyword>
<dbReference type="OrthoDB" id="7814449at2"/>
<dbReference type="Gene3D" id="3.40.50.1820">
    <property type="entry name" value="alpha/beta hydrolase"/>
    <property type="match status" value="1"/>
</dbReference>
<evidence type="ECO:0000313" key="2">
    <source>
        <dbReference type="EMBL" id="PYE56202.1"/>
    </source>
</evidence>
<evidence type="ECO:0008006" key="4">
    <source>
        <dbReference type="Google" id="ProtNLM"/>
    </source>
</evidence>
<gene>
    <name evidence="2" type="ORF">DES52_1016</name>
</gene>
<feature type="signal peptide" evidence="1">
    <location>
        <begin position="1"/>
        <end position="17"/>
    </location>
</feature>
<dbReference type="SUPFAM" id="SSF53474">
    <property type="entry name" value="alpha/beta-Hydrolases"/>
    <property type="match status" value="1"/>
</dbReference>
<sequence length="280" mass="30394">MRFAAIAMTFLFGGALAAPNLPAPLAHEEVRVPNPFGDAYLLRPTSCPVTGCPLIIVANSRGLSAEKALERPNLQSIFSELTRARFAVLVSNDPTGRAWGRPDFLRYLGEIRTDASKLFEFNGHTYTLGYSMGGIAALMAAYKNVFPVSGVVLLDGRVNLLDAWQGSDAARVREIADAYGIRTNDPLPVADDPLHGYKGPREASLPILIAGSPDDKTVSLLHNGEALFARTTSRESRFVRLTGPHLGASHFGPEFTKPMLAFLERLEHLARASKREVGQP</sequence>
<accession>A0A318SMT6</accession>
<feature type="chain" id="PRO_5016444050" description="Alpha/beta hydrolase family protein" evidence="1">
    <location>
        <begin position="18"/>
        <end position="280"/>
    </location>
</feature>
<dbReference type="RefSeq" id="WP_110884732.1">
    <property type="nucleotide sequence ID" value="NZ_QJSX01000001.1"/>
</dbReference>
<dbReference type="EMBL" id="QJSX01000001">
    <property type="protein sequence ID" value="PYE56202.1"/>
    <property type="molecule type" value="Genomic_DNA"/>
</dbReference>
<evidence type="ECO:0000313" key="3">
    <source>
        <dbReference type="Proteomes" id="UP000248326"/>
    </source>
</evidence>
<name>A0A318SMT6_9DEIO</name>